<protein>
    <recommendedName>
        <fullName evidence="2">Phage integrase SAM-like domain-containing protein</fullName>
    </recommendedName>
</protein>
<evidence type="ECO:0000256" key="1">
    <source>
        <dbReference type="ARBA" id="ARBA00023125"/>
    </source>
</evidence>
<dbReference type="InterPro" id="IPR011010">
    <property type="entry name" value="DNA_brk_join_enz"/>
</dbReference>
<keyword evidence="4" id="KW-1185">Reference proteome</keyword>
<feature type="domain" description="Phage integrase SAM-like" evidence="2">
    <location>
        <begin position="3"/>
        <end position="69"/>
    </location>
</feature>
<reference evidence="3 4" key="1">
    <citation type="journal article" date="2015" name="Genome Announc.">
        <title>Draft Genome Sequence of the Terrestrial Cyanobacterium Scytonema millei VB511283, Isolated from Eastern India.</title>
        <authorList>
            <person name="Sen D."/>
            <person name="Chandrababunaidu M.M."/>
            <person name="Singh D."/>
            <person name="Sanghi N."/>
            <person name="Ghorai A."/>
            <person name="Mishra G.P."/>
            <person name="Madduluri M."/>
            <person name="Adhikary S.P."/>
            <person name="Tripathy S."/>
        </authorList>
    </citation>
    <scope>NUCLEOTIDE SEQUENCE [LARGE SCALE GENOMIC DNA]</scope>
    <source>
        <strain evidence="3 4">VB511283</strain>
    </source>
</reference>
<dbReference type="InterPro" id="IPR025269">
    <property type="entry name" value="SAM-like_dom"/>
</dbReference>
<keyword evidence="1" id="KW-0238">DNA-binding</keyword>
<gene>
    <name evidence="3" type="ORF">QH73_0003730</name>
</gene>
<dbReference type="AlphaFoldDB" id="A0A9X5I3C1"/>
<evidence type="ECO:0000313" key="3">
    <source>
        <dbReference type="EMBL" id="NHC33780.1"/>
    </source>
</evidence>
<accession>A0A9X5I3C1</accession>
<dbReference type="Pfam" id="PF13102">
    <property type="entry name" value="Phage_int_SAM_5"/>
    <property type="match status" value="1"/>
</dbReference>
<dbReference type="Proteomes" id="UP000031532">
    <property type="component" value="Unassembled WGS sequence"/>
</dbReference>
<evidence type="ECO:0000259" key="2">
    <source>
        <dbReference type="Pfam" id="PF13102"/>
    </source>
</evidence>
<sequence length="77" mass="9047">MKYSATSKHVDEYFRNKVAEAILIEDTYKFIEYLKQHISSRTLKECVALLKAAWQWAEKQGIISQNPWADVINRLCN</sequence>
<dbReference type="InterPro" id="IPR010998">
    <property type="entry name" value="Integrase_recombinase_N"/>
</dbReference>
<comment type="caution">
    <text evidence="3">The sequence shown here is derived from an EMBL/GenBank/DDBJ whole genome shotgun (WGS) entry which is preliminary data.</text>
</comment>
<organism evidence="3 4">
    <name type="scientific">Scytonema millei VB511283</name>
    <dbReference type="NCBI Taxonomy" id="1245923"/>
    <lineage>
        <taxon>Bacteria</taxon>
        <taxon>Bacillati</taxon>
        <taxon>Cyanobacteriota</taxon>
        <taxon>Cyanophyceae</taxon>
        <taxon>Nostocales</taxon>
        <taxon>Scytonemataceae</taxon>
        <taxon>Scytonema</taxon>
    </lineage>
</organism>
<dbReference type="EMBL" id="JTJC03000001">
    <property type="protein sequence ID" value="NHC33780.1"/>
    <property type="molecule type" value="Genomic_DNA"/>
</dbReference>
<proteinExistence type="predicted"/>
<dbReference type="OrthoDB" id="7222937at2"/>
<evidence type="ECO:0000313" key="4">
    <source>
        <dbReference type="Proteomes" id="UP000031532"/>
    </source>
</evidence>
<name>A0A9X5I3C1_9CYAN</name>
<dbReference type="SUPFAM" id="SSF56349">
    <property type="entry name" value="DNA breaking-rejoining enzymes"/>
    <property type="match status" value="1"/>
</dbReference>
<dbReference type="Gene3D" id="1.10.150.130">
    <property type="match status" value="1"/>
</dbReference>
<dbReference type="GO" id="GO:0003677">
    <property type="term" value="F:DNA binding"/>
    <property type="evidence" value="ECO:0007669"/>
    <property type="project" value="UniProtKB-KW"/>
</dbReference>